<dbReference type="EMBL" id="CYPW01000006">
    <property type="protein sequence ID" value="CUH51451.1"/>
    <property type="molecule type" value="Genomic_DNA"/>
</dbReference>
<dbReference type="EC" id="5.6.2.4" evidence="12"/>
<dbReference type="PROSITE" id="PS51198">
    <property type="entry name" value="UVRD_HELICASE_ATP_BIND"/>
    <property type="match status" value="1"/>
</dbReference>
<dbReference type="RefSeq" id="WP_058238754.1">
    <property type="nucleotide sequence ID" value="NZ_CYPW01000006.1"/>
</dbReference>
<dbReference type="GO" id="GO:0005829">
    <property type="term" value="C:cytosol"/>
    <property type="evidence" value="ECO:0007669"/>
    <property type="project" value="TreeGrafter"/>
</dbReference>
<dbReference type="AlphaFoldDB" id="A0A0P1EM95"/>
<proteinExistence type="predicted"/>
<keyword evidence="10" id="KW-0413">Isomerase</keyword>
<evidence type="ECO:0000256" key="15">
    <source>
        <dbReference type="PROSITE-ProRule" id="PRU00560"/>
    </source>
</evidence>
<dbReference type="PANTHER" id="PTHR11070">
    <property type="entry name" value="UVRD / RECB / PCRA DNA HELICASE FAMILY MEMBER"/>
    <property type="match status" value="1"/>
</dbReference>
<dbReference type="InterPro" id="IPR014016">
    <property type="entry name" value="UvrD-like_ATP-bd"/>
</dbReference>
<evidence type="ECO:0000256" key="11">
    <source>
        <dbReference type="ARBA" id="ARBA00034617"/>
    </source>
</evidence>
<dbReference type="InterPro" id="IPR038726">
    <property type="entry name" value="PDDEXK_AddAB-type"/>
</dbReference>
<dbReference type="GO" id="GO:0000725">
    <property type="term" value="P:recombinational repair"/>
    <property type="evidence" value="ECO:0007669"/>
    <property type="project" value="TreeGrafter"/>
</dbReference>
<dbReference type="GO" id="GO:0004527">
    <property type="term" value="F:exonuclease activity"/>
    <property type="evidence" value="ECO:0007669"/>
    <property type="project" value="UniProtKB-KW"/>
</dbReference>
<keyword evidence="7 15" id="KW-0067">ATP-binding</keyword>
<reference evidence="18 19" key="1">
    <citation type="submission" date="2015-09" db="EMBL/GenBank/DDBJ databases">
        <authorList>
            <consortium name="Swine Surveillance"/>
        </authorList>
    </citation>
    <scope>NUCLEOTIDE SEQUENCE [LARGE SCALE GENOMIC DNA]</scope>
    <source>
        <strain evidence="18 19">CECT 7688</strain>
    </source>
</reference>
<evidence type="ECO:0000259" key="17">
    <source>
        <dbReference type="PROSITE" id="PS51217"/>
    </source>
</evidence>
<dbReference type="InterPro" id="IPR000212">
    <property type="entry name" value="DNA_helicase_UvrD/REP"/>
</dbReference>
<keyword evidence="8" id="KW-0238">DNA-binding</keyword>
<evidence type="ECO:0000256" key="4">
    <source>
        <dbReference type="ARBA" id="ARBA00022801"/>
    </source>
</evidence>
<dbReference type="OrthoDB" id="9810135at2"/>
<dbReference type="STRING" id="321267.SHM7688_00888"/>
<keyword evidence="5 15" id="KW-0347">Helicase</keyword>
<comment type="catalytic activity">
    <reaction evidence="14">
        <text>ATP + H2O = ADP + phosphate + H(+)</text>
        <dbReference type="Rhea" id="RHEA:13065"/>
        <dbReference type="ChEBI" id="CHEBI:15377"/>
        <dbReference type="ChEBI" id="CHEBI:15378"/>
        <dbReference type="ChEBI" id="CHEBI:30616"/>
        <dbReference type="ChEBI" id="CHEBI:43474"/>
        <dbReference type="ChEBI" id="CHEBI:456216"/>
        <dbReference type="EC" id="5.6.2.4"/>
    </reaction>
</comment>
<dbReference type="Pfam" id="PF00580">
    <property type="entry name" value="UvrD-helicase"/>
    <property type="match status" value="1"/>
</dbReference>
<dbReference type="PROSITE" id="PS51217">
    <property type="entry name" value="UVRD_HELICASE_CTER"/>
    <property type="match status" value="1"/>
</dbReference>
<dbReference type="GO" id="GO:0005524">
    <property type="term" value="F:ATP binding"/>
    <property type="evidence" value="ECO:0007669"/>
    <property type="project" value="UniProtKB-UniRule"/>
</dbReference>
<dbReference type="Gene3D" id="3.90.320.10">
    <property type="match status" value="1"/>
</dbReference>
<evidence type="ECO:0000256" key="12">
    <source>
        <dbReference type="ARBA" id="ARBA00034808"/>
    </source>
</evidence>
<dbReference type="GO" id="GO:0003677">
    <property type="term" value="F:DNA binding"/>
    <property type="evidence" value="ECO:0007669"/>
    <property type="project" value="UniProtKB-KW"/>
</dbReference>
<sequence length="1136" mass="125121">MTLPMNDATRRQITAARPDASTWLSANAGSGKTRVLTDRVARLLLEGVLPQHILCLTYTKAAASEMQNRLFKRLGSWAMKSDADLSAELAELGVSGKSAPEDLRQARTLFARAIETPGGLKIQTIHSFCSSLLRRFPLEAGVSPLFSEMEDRAAALLREDIVEQMAEGADAPLLRDLAEHFTGADLGDLTADITRNADRLRHGAAFDDLATLLDLPSGYTSAQVLADVFLGGEMELLQTLITVLRSGGTTDNRAADKLSRITAADHTALDVLEGVLLNGAGAKSPFSAKLETFPTKKLRSENPDLIDKLQPLMLRVEDTRPRRLALRAALRSAALHAFSARFIALYEEAKLKRGWLDFDDLILRARNLLNEPAVAEWVLYRLDGGIDHILVDEAQDTSPVQWQVIERLAQEFTSGTGARSDITRTIFVVGDQKQSIYSFQGADPAEFDRMREEFAARLNPTGHQLQNLSLEYSFRSSPAVLNLVDKCFETQVEAGFPAGNRHIAFNDDMPGRVDLWPVVEPMGKAEKDDWFDPVDRLGDTHHTVILAERVARQIKRMIAQDTIADGRDDTGAYTQRPIQPGDFLILVQRRSDLFHEIIRACKLHGLPIAGADRLKVGGEMAVRDLGALLSFLATPEDDLSLATILRSPLFGWSEQALFDLAHRRPTRKGCHVYLWEALRNRREDYPETLEVIDDLLKQTDFLRPYDLIERILTRHAGRHNFLARLGAEAEDGINALLSQALAYEKSSVPSLTGFLQWMETDDLEIKRQMDSATNRIRVMTVHGSKGLEAPIVIMPDTGKRLIKTDAPIVPVEDTALWNMSADSAPAPLAEARSQLAEAQAAERLRLLYVALTRAEKWLIVAAAGDLGKDGNSWYDTVRRAMLASAAAPMQFDGGEGLRLSHGDWSGAVSAPATPPQEITTALPSFLTCTAALPPDPQTTLSPSDLGGAKALAGDQGLDQEAAKARGIWLHSLLEHLPDHPQAQWRSVAERLLDASDTAPTTAEFEEIFAEATRNLSKSELAWIFAPETLAEVPITANLGAQRLYGIIDRLVITKEAIWVIDFKSNAILPENPTRTPEGILRQMGAYSHALSQVFKDIPIHMAILWTAKAELMELPHDLVTKSLQDAAHLDALPPQT</sequence>
<evidence type="ECO:0000313" key="19">
    <source>
        <dbReference type="Proteomes" id="UP000054823"/>
    </source>
</evidence>
<dbReference type="NCBIfam" id="TIGR02784">
    <property type="entry name" value="addA_alphas"/>
    <property type="match status" value="1"/>
</dbReference>
<evidence type="ECO:0000313" key="18">
    <source>
        <dbReference type="EMBL" id="CUH51451.1"/>
    </source>
</evidence>
<dbReference type="SUPFAM" id="SSF52980">
    <property type="entry name" value="Restriction endonuclease-like"/>
    <property type="match status" value="1"/>
</dbReference>
<keyword evidence="1" id="KW-0540">Nuclease</keyword>
<evidence type="ECO:0000256" key="6">
    <source>
        <dbReference type="ARBA" id="ARBA00022839"/>
    </source>
</evidence>
<keyword evidence="2 15" id="KW-0547">Nucleotide-binding</keyword>
<dbReference type="InterPro" id="IPR014017">
    <property type="entry name" value="DNA_helicase_UvrD-like_C"/>
</dbReference>
<dbReference type="GO" id="GO:0016887">
    <property type="term" value="F:ATP hydrolysis activity"/>
    <property type="evidence" value="ECO:0007669"/>
    <property type="project" value="RHEA"/>
</dbReference>
<dbReference type="Gene3D" id="3.40.50.300">
    <property type="entry name" value="P-loop containing nucleotide triphosphate hydrolases"/>
    <property type="match status" value="3"/>
</dbReference>
<evidence type="ECO:0000256" key="10">
    <source>
        <dbReference type="ARBA" id="ARBA00023235"/>
    </source>
</evidence>
<evidence type="ECO:0000256" key="14">
    <source>
        <dbReference type="ARBA" id="ARBA00048988"/>
    </source>
</evidence>
<feature type="binding site" evidence="15">
    <location>
        <begin position="26"/>
        <end position="33"/>
    </location>
    <ligand>
        <name>ATP</name>
        <dbReference type="ChEBI" id="CHEBI:30616"/>
    </ligand>
</feature>
<evidence type="ECO:0000256" key="7">
    <source>
        <dbReference type="ARBA" id="ARBA00022840"/>
    </source>
</evidence>
<organism evidence="18 19">
    <name type="scientific">Shimia marina</name>
    <dbReference type="NCBI Taxonomy" id="321267"/>
    <lineage>
        <taxon>Bacteria</taxon>
        <taxon>Pseudomonadati</taxon>
        <taxon>Pseudomonadota</taxon>
        <taxon>Alphaproteobacteria</taxon>
        <taxon>Rhodobacterales</taxon>
        <taxon>Roseobacteraceae</taxon>
    </lineage>
</organism>
<accession>A0A0P1EM95</accession>
<dbReference type="SUPFAM" id="SSF52540">
    <property type="entry name" value="P-loop containing nucleoside triphosphate hydrolases"/>
    <property type="match status" value="1"/>
</dbReference>
<evidence type="ECO:0000256" key="1">
    <source>
        <dbReference type="ARBA" id="ARBA00022722"/>
    </source>
</evidence>
<dbReference type="GO" id="GO:0033202">
    <property type="term" value="C:DNA helicase complex"/>
    <property type="evidence" value="ECO:0007669"/>
    <property type="project" value="TreeGrafter"/>
</dbReference>
<comment type="catalytic activity">
    <reaction evidence="11">
        <text>Couples ATP hydrolysis with the unwinding of duplex DNA by translocating in the 3'-5' direction.</text>
        <dbReference type="EC" id="5.6.2.4"/>
    </reaction>
</comment>
<dbReference type="Proteomes" id="UP000054823">
    <property type="component" value="Unassembled WGS sequence"/>
</dbReference>
<dbReference type="Pfam" id="PF12705">
    <property type="entry name" value="PDDEXK_1"/>
    <property type="match status" value="1"/>
</dbReference>
<keyword evidence="3" id="KW-0227">DNA damage</keyword>
<dbReference type="InterPro" id="IPR014151">
    <property type="entry name" value="DNA_helicase_AddA"/>
</dbReference>
<gene>
    <name evidence="18" type="primary">addA</name>
    <name evidence="18" type="ORF">SHM7688_00888</name>
</gene>
<feature type="domain" description="UvrD-like helicase ATP-binding" evidence="16">
    <location>
        <begin position="5"/>
        <end position="477"/>
    </location>
</feature>
<evidence type="ECO:0000256" key="9">
    <source>
        <dbReference type="ARBA" id="ARBA00023204"/>
    </source>
</evidence>
<evidence type="ECO:0000256" key="8">
    <source>
        <dbReference type="ARBA" id="ARBA00023125"/>
    </source>
</evidence>
<protein>
    <recommendedName>
        <fullName evidence="12">DNA 3'-5' helicase</fullName>
        <ecNumber evidence="12">5.6.2.4</ecNumber>
    </recommendedName>
    <alternativeName>
        <fullName evidence="13">DNA 3'-5' helicase II</fullName>
    </alternativeName>
</protein>
<dbReference type="Gene3D" id="1.10.486.10">
    <property type="entry name" value="PCRA, domain 4"/>
    <property type="match status" value="1"/>
</dbReference>
<feature type="domain" description="UvrD-like helicase C-terminal" evidence="17">
    <location>
        <begin position="493"/>
        <end position="786"/>
    </location>
</feature>
<evidence type="ECO:0000256" key="5">
    <source>
        <dbReference type="ARBA" id="ARBA00022806"/>
    </source>
</evidence>
<dbReference type="InterPro" id="IPR027417">
    <property type="entry name" value="P-loop_NTPase"/>
</dbReference>
<dbReference type="Pfam" id="PF13361">
    <property type="entry name" value="UvrD_C"/>
    <property type="match status" value="1"/>
</dbReference>
<evidence type="ECO:0000259" key="16">
    <source>
        <dbReference type="PROSITE" id="PS51198"/>
    </source>
</evidence>
<evidence type="ECO:0000256" key="13">
    <source>
        <dbReference type="ARBA" id="ARBA00034923"/>
    </source>
</evidence>
<dbReference type="InterPro" id="IPR011604">
    <property type="entry name" value="PDDEXK-like_dom_sf"/>
</dbReference>
<dbReference type="PANTHER" id="PTHR11070:SF2">
    <property type="entry name" value="ATP-DEPENDENT DNA HELICASE SRS2"/>
    <property type="match status" value="1"/>
</dbReference>
<evidence type="ECO:0000256" key="2">
    <source>
        <dbReference type="ARBA" id="ARBA00022741"/>
    </source>
</evidence>
<keyword evidence="6" id="KW-0269">Exonuclease</keyword>
<evidence type="ECO:0000256" key="3">
    <source>
        <dbReference type="ARBA" id="ARBA00022763"/>
    </source>
</evidence>
<dbReference type="GO" id="GO:0043138">
    <property type="term" value="F:3'-5' DNA helicase activity"/>
    <property type="evidence" value="ECO:0007669"/>
    <property type="project" value="UniProtKB-EC"/>
</dbReference>
<name>A0A0P1EM95_9RHOB</name>
<keyword evidence="4 15" id="KW-0378">Hydrolase</keyword>
<keyword evidence="19" id="KW-1185">Reference proteome</keyword>
<keyword evidence="9" id="KW-0234">DNA repair</keyword>
<dbReference type="InterPro" id="IPR011335">
    <property type="entry name" value="Restrct_endonuc-II-like"/>
</dbReference>